<sequence length="410" mass="46727">MQKENQANLALALSVIGAAVTAGKGGDFLFAGVVHHGFLAATVGGLADWFAVKAIFGRPLGISHRTDILRRNRARIMESLVKFSSDDLLSKENIMDVVERENIGALLAEYLEHRGGRERLVEAAVDILRHVAADIDSRRISKELSPYVMQALHALPLEDSFAELFDVLREEPHTDRIFNMLIRMGLALVHTQIFQDMLHENIASIRKEYEGDGMVRAFVLSFFDDEMIGRWMTTRLEEILQSAMNPSDQRHIDGVRALSSFFASMQKDAPLYEALHRYKIYLIKKIDIESILADFVEQRVKNNHPFWVPYVREILNEKIDLFIHSDGWRSRADRWMKNLAAGEVEKHHDMIAAFIRDYLNQKSDDELVSFIERKVRTDLQMIRINGAIVGALVGMLLSVVVTMAERVWGI</sequence>
<comment type="caution">
    <text evidence="2">The sequence shown here is derived from an EMBL/GenBank/DDBJ whole genome shotgun (WGS) entry which is preliminary data.</text>
</comment>
<dbReference type="PANTHER" id="PTHR38442:SF1">
    <property type="entry name" value="INNER MEMBRANE PROTEIN"/>
    <property type="match status" value="1"/>
</dbReference>
<keyword evidence="1" id="KW-0812">Transmembrane</keyword>
<keyword evidence="3" id="KW-1185">Reference proteome</keyword>
<feature type="transmembrane region" description="Helical" evidence="1">
    <location>
        <begin position="38"/>
        <end position="56"/>
    </location>
</feature>
<dbReference type="EMBL" id="ADGH01000004">
    <property type="protein sequence ID" value="EHG25322.1"/>
    <property type="molecule type" value="Genomic_DNA"/>
</dbReference>
<protein>
    <recommendedName>
        <fullName evidence="4">DUF445 domain-containing protein</fullName>
    </recommendedName>
</protein>
<gene>
    <name evidence="2" type="ORF">HMPREF9432_00702</name>
</gene>
<dbReference type="Proteomes" id="UP000003175">
    <property type="component" value="Unassembled WGS sequence"/>
</dbReference>
<evidence type="ECO:0000313" key="2">
    <source>
        <dbReference type="EMBL" id="EHG25322.1"/>
    </source>
</evidence>
<feature type="transmembrane region" description="Helical" evidence="1">
    <location>
        <begin position="382"/>
        <end position="404"/>
    </location>
</feature>
<evidence type="ECO:0000313" key="3">
    <source>
        <dbReference type="Proteomes" id="UP000003175"/>
    </source>
</evidence>
<dbReference type="Pfam" id="PF04286">
    <property type="entry name" value="DUF445"/>
    <property type="match status" value="1"/>
</dbReference>
<reference evidence="2 3" key="1">
    <citation type="submission" date="2011-08" db="EMBL/GenBank/DDBJ databases">
        <title>The Genome Sequence of Selenomonas noxia F0398.</title>
        <authorList>
            <consortium name="The Broad Institute Genome Sequencing Platform"/>
            <person name="Earl A."/>
            <person name="Ward D."/>
            <person name="Feldgarden M."/>
            <person name="Gevers D."/>
            <person name="Izard J."/>
            <person name="Ganesan A."/>
            <person name="Blanton J.M."/>
            <person name="Baranova O.V."/>
            <person name="Tanner A.C."/>
            <person name="Dewhirst F.E."/>
            <person name="Young S.K."/>
            <person name="Zeng Q."/>
            <person name="Gargeya S."/>
            <person name="Fitzgerald M."/>
            <person name="Haas B."/>
            <person name="Abouelleil A."/>
            <person name="Alvarado L."/>
            <person name="Arachchi H.M."/>
            <person name="Berlin A."/>
            <person name="Brown A."/>
            <person name="Chapman S.B."/>
            <person name="Chen Z."/>
            <person name="Dunbar C."/>
            <person name="Freedman E."/>
            <person name="Gearin G."/>
            <person name="Gellesch M."/>
            <person name="Goldberg J."/>
            <person name="Griggs A."/>
            <person name="Gujja S."/>
            <person name="Heiman D."/>
            <person name="Howarth C."/>
            <person name="Larson L."/>
            <person name="Lui A."/>
            <person name="MacDonald P.J.P."/>
            <person name="Montmayeur A."/>
            <person name="Murphy C."/>
            <person name="Neiman D."/>
            <person name="Pearson M."/>
            <person name="Priest M."/>
            <person name="Roberts A."/>
            <person name="Saif S."/>
            <person name="Shea T."/>
            <person name="Shenoy N."/>
            <person name="Sisk P."/>
            <person name="Stolte C."/>
            <person name="Sykes S."/>
            <person name="Wortman J."/>
            <person name="Nusbaum C."/>
            <person name="Birren B."/>
        </authorList>
    </citation>
    <scope>NUCLEOTIDE SEQUENCE [LARGE SCALE GENOMIC DNA]</scope>
    <source>
        <strain evidence="2 3">F0398</strain>
    </source>
</reference>
<dbReference type="RefSeq" id="WP_006696077.1">
    <property type="nucleotide sequence ID" value="NZ_JH376858.1"/>
</dbReference>
<dbReference type="PANTHER" id="PTHR38442">
    <property type="entry name" value="INNER MEMBRANE PROTEIN-RELATED"/>
    <property type="match status" value="1"/>
</dbReference>
<evidence type="ECO:0008006" key="4">
    <source>
        <dbReference type="Google" id="ProtNLM"/>
    </source>
</evidence>
<accession>A0ABP2MRA7</accession>
<keyword evidence="1" id="KW-0472">Membrane</keyword>
<evidence type="ECO:0000256" key="1">
    <source>
        <dbReference type="SAM" id="Phobius"/>
    </source>
</evidence>
<keyword evidence="1" id="KW-1133">Transmembrane helix</keyword>
<dbReference type="InterPro" id="IPR007383">
    <property type="entry name" value="DUF445"/>
</dbReference>
<proteinExistence type="predicted"/>
<organism evidence="2 3">
    <name type="scientific">Selenomonas noxia F0398</name>
    <dbReference type="NCBI Taxonomy" id="702437"/>
    <lineage>
        <taxon>Bacteria</taxon>
        <taxon>Bacillati</taxon>
        <taxon>Bacillota</taxon>
        <taxon>Negativicutes</taxon>
        <taxon>Selenomonadales</taxon>
        <taxon>Selenomonadaceae</taxon>
        <taxon>Selenomonas</taxon>
    </lineage>
</organism>
<name>A0ABP2MRA7_9FIRM</name>